<accession>A0A4W4DQC1</accession>
<reference evidence="1" key="4">
    <citation type="submission" date="2025-08" db="UniProtKB">
        <authorList>
            <consortium name="Ensembl"/>
        </authorList>
    </citation>
    <scope>IDENTIFICATION</scope>
</reference>
<evidence type="ECO:0000313" key="1">
    <source>
        <dbReference type="Ensembl" id="ENSEEEP00000001051.2"/>
    </source>
</evidence>
<dbReference type="SUPFAM" id="SSF55874">
    <property type="entry name" value="ATPase domain of HSP90 chaperone/DNA topoisomerase II/histidine kinase"/>
    <property type="match status" value="1"/>
</dbReference>
<proteinExistence type="predicted"/>
<dbReference type="InterPro" id="IPR036890">
    <property type="entry name" value="HATPase_C_sf"/>
</dbReference>
<keyword evidence="2" id="KW-1185">Reference proteome</keyword>
<organism evidence="1 2">
    <name type="scientific">Electrophorus electricus</name>
    <name type="common">Electric eel</name>
    <name type="synonym">Gymnotus electricus</name>
    <dbReference type="NCBI Taxonomy" id="8005"/>
    <lineage>
        <taxon>Eukaryota</taxon>
        <taxon>Metazoa</taxon>
        <taxon>Chordata</taxon>
        <taxon>Craniata</taxon>
        <taxon>Vertebrata</taxon>
        <taxon>Euteleostomi</taxon>
        <taxon>Actinopterygii</taxon>
        <taxon>Neopterygii</taxon>
        <taxon>Teleostei</taxon>
        <taxon>Ostariophysi</taxon>
        <taxon>Gymnotiformes</taxon>
        <taxon>Gymnotoidei</taxon>
        <taxon>Gymnotidae</taxon>
        <taxon>Electrophorus</taxon>
    </lineage>
</organism>
<sequence length="107" mass="11609">YVGIWGLGICCVASNVRGEKNRMSSTTDGSHTVRRREAIPLDLHADVHLTPFTPKEISSSGNLISNASDTLDKIKYESLTKPSKLNSGKDLKIDINPNKTRLTGTGV</sequence>
<reference evidence="1" key="5">
    <citation type="submission" date="2025-09" db="UniProtKB">
        <authorList>
            <consortium name="Ensembl"/>
        </authorList>
    </citation>
    <scope>IDENTIFICATION</scope>
</reference>
<dbReference type="Proteomes" id="UP000314983">
    <property type="component" value="Chromosome 10"/>
</dbReference>
<dbReference type="Gene3D" id="3.30.565.10">
    <property type="entry name" value="Histidine kinase-like ATPase, C-terminal domain"/>
    <property type="match status" value="1"/>
</dbReference>
<evidence type="ECO:0000313" key="2">
    <source>
        <dbReference type="Proteomes" id="UP000314983"/>
    </source>
</evidence>
<dbReference type="AlphaFoldDB" id="A0A4W4DQC1"/>
<dbReference type="Ensembl" id="ENSEEET00000001071.2">
    <property type="protein sequence ID" value="ENSEEEP00000001051.2"/>
    <property type="gene ID" value="ENSEEEG00000000704.2"/>
</dbReference>
<reference evidence="2" key="1">
    <citation type="journal article" date="2014" name="Science">
        <title>Nonhuman genetics. Genomic basis for the convergent evolution of electric organs.</title>
        <authorList>
            <person name="Gallant J.R."/>
            <person name="Traeger L.L."/>
            <person name="Volkening J.D."/>
            <person name="Moffett H."/>
            <person name="Chen P.H."/>
            <person name="Novina C.D."/>
            <person name="Phillips G.N.Jr."/>
            <person name="Anand R."/>
            <person name="Wells G.B."/>
            <person name="Pinch M."/>
            <person name="Guth R."/>
            <person name="Unguez G.A."/>
            <person name="Albert J.S."/>
            <person name="Zakon H.H."/>
            <person name="Samanta M.P."/>
            <person name="Sussman M.R."/>
        </authorList>
    </citation>
    <scope>NUCLEOTIDE SEQUENCE [LARGE SCALE GENOMIC DNA]</scope>
</reference>
<name>A0A4W4DQC1_ELEEL</name>
<reference evidence="1" key="3">
    <citation type="submission" date="2020-05" db="EMBL/GenBank/DDBJ databases">
        <title>Electrophorus electricus (electric eel) genome, fEleEle1, primary haplotype.</title>
        <authorList>
            <person name="Myers G."/>
            <person name="Meyer A."/>
            <person name="Fedrigo O."/>
            <person name="Formenti G."/>
            <person name="Rhie A."/>
            <person name="Tracey A."/>
            <person name="Sims Y."/>
            <person name="Jarvis E.D."/>
        </authorList>
    </citation>
    <scope>NUCLEOTIDE SEQUENCE [LARGE SCALE GENOMIC DNA]</scope>
</reference>
<reference evidence="2" key="2">
    <citation type="journal article" date="2017" name="Sci. Adv.">
        <title>A tail of two voltages: Proteomic comparison of the three electric organs of the electric eel.</title>
        <authorList>
            <person name="Traeger L.L."/>
            <person name="Sabat G."/>
            <person name="Barrett-Wilt G.A."/>
            <person name="Wells G.B."/>
            <person name="Sussman M.R."/>
        </authorList>
    </citation>
    <scope>NUCLEOTIDE SEQUENCE [LARGE SCALE GENOMIC DNA]</scope>
</reference>
<protein>
    <submittedName>
        <fullName evidence="1">Uncharacterized protein</fullName>
    </submittedName>
</protein>
<dbReference type="STRING" id="8005.ENSEEEP00000001051"/>